<dbReference type="InterPro" id="IPR027785">
    <property type="entry name" value="UvrD-like_helicase_C"/>
</dbReference>
<organism evidence="2 3">
    <name type="scientific">Cellulomonas gilvus (strain ATCC 13127 / NRRL B-14078)</name>
    <name type="common">Cellvibrio gilvus</name>
    <dbReference type="NCBI Taxonomy" id="593907"/>
    <lineage>
        <taxon>Bacteria</taxon>
        <taxon>Bacillati</taxon>
        <taxon>Actinomycetota</taxon>
        <taxon>Actinomycetes</taxon>
        <taxon>Micrococcales</taxon>
        <taxon>Cellulomonadaceae</taxon>
        <taxon>Cellulomonas</taxon>
    </lineage>
</organism>
<evidence type="ECO:0000313" key="2">
    <source>
        <dbReference type="EMBL" id="AEI13438.1"/>
    </source>
</evidence>
<keyword evidence="2" id="KW-0347">Helicase</keyword>
<dbReference type="GO" id="GO:0043138">
    <property type="term" value="F:3'-5' DNA helicase activity"/>
    <property type="evidence" value="ECO:0007669"/>
    <property type="project" value="TreeGrafter"/>
</dbReference>
<protein>
    <submittedName>
        <fullName evidence="2">UvrD/REP helicase</fullName>
    </submittedName>
</protein>
<sequence>MSAPLLDLSQRAAVEVDVSVRQVVIAGPGSGKTEVVSALVEHLVVEEQVDPEISLLVLSFSRAAVHAVTRRLRAADVQAVAAVRTIDSLAQRIVREAYGEEIAGRNVFDRRIARATQALQAGAWDRVRELEHVVVDEVQDVVGLRAEFVSALLAALGDGAGFTLLGDPAQAIYDFQLTPEHPTTSGELVARVEAMPGVQQRVLLGSYRAGTRDAAAAVALRELGDPSLNGAEDDICDFLLGVTPVDDEGIRELARHQGGGLVVLTATNGQALMEAEDLWKQGVPVQVRRPLTAPVTDAWVADVLGRAGSWDLASLTEAMGDAGIAVERWRGVRGWGRPGSRAVETREVARRLRSGFVPAELQPKDPDVPVVSTVHRSKGLEYDTVVFAQYDDRRDTDEDPAQMARVQYVALTRARFRLLRIERNRYPHLVRRDERTGRWLRCWQRRGSVKAVEIRGDDLERTRPPGEDVARAQAHLRSRVRPGDPVTLVHDWTSVDTHFWDVKHEGVTIGRTTAAFGEQLRSLLGGNLALDLRGVHVECVETVAGDPVDDAAGGIGKYGMWLGVRLVGLAVREWKDEL</sequence>
<gene>
    <name evidence="2" type="ordered locus">Celgi_2945</name>
</gene>
<dbReference type="GO" id="GO:0000725">
    <property type="term" value="P:recombinational repair"/>
    <property type="evidence" value="ECO:0007669"/>
    <property type="project" value="TreeGrafter"/>
</dbReference>
<dbReference type="Proteomes" id="UP000000485">
    <property type="component" value="Chromosome"/>
</dbReference>
<dbReference type="Pfam" id="PF13538">
    <property type="entry name" value="UvrD_C_2"/>
    <property type="match status" value="1"/>
</dbReference>
<evidence type="ECO:0000313" key="3">
    <source>
        <dbReference type="Proteomes" id="UP000000485"/>
    </source>
</evidence>
<accession>F8A6F0</accession>
<dbReference type="KEGG" id="cga:Celgi_2945"/>
<dbReference type="eggNOG" id="COG0210">
    <property type="taxonomic scope" value="Bacteria"/>
</dbReference>
<dbReference type="PANTHER" id="PTHR11070">
    <property type="entry name" value="UVRD / RECB / PCRA DNA HELICASE FAMILY MEMBER"/>
    <property type="match status" value="1"/>
</dbReference>
<keyword evidence="2" id="KW-0378">Hydrolase</keyword>
<evidence type="ECO:0000259" key="1">
    <source>
        <dbReference type="Pfam" id="PF13538"/>
    </source>
</evidence>
<dbReference type="OrthoDB" id="9810135at2"/>
<dbReference type="InterPro" id="IPR027417">
    <property type="entry name" value="P-loop_NTPase"/>
</dbReference>
<dbReference type="HOGENOM" id="CLU_026436_0_0_11"/>
<dbReference type="AlphaFoldDB" id="F8A6F0"/>
<feature type="domain" description="UvrD-like helicase C-terminal" evidence="1">
    <location>
        <begin position="371"/>
        <end position="416"/>
    </location>
</feature>
<dbReference type="PANTHER" id="PTHR11070:SF2">
    <property type="entry name" value="ATP-DEPENDENT DNA HELICASE SRS2"/>
    <property type="match status" value="1"/>
</dbReference>
<reference evidence="3" key="1">
    <citation type="submission" date="2011-04" db="EMBL/GenBank/DDBJ databases">
        <title>Complete sequence of Cellvibrio gilvus ATCC 13127.</title>
        <authorList>
            <person name="Lucas S."/>
            <person name="Han J."/>
            <person name="Lapidus A."/>
            <person name="Cheng J.-F."/>
            <person name="Goodwin L."/>
            <person name="Pitluck S."/>
            <person name="Peters L."/>
            <person name="Munk A."/>
            <person name="Detter J.C."/>
            <person name="Han C."/>
            <person name="Tapia R."/>
            <person name="Land M."/>
            <person name="Hauser L."/>
            <person name="Kyrpides N."/>
            <person name="Ivanova N."/>
            <person name="Ovchinnikova G."/>
            <person name="Pagani I."/>
            <person name="Mead D."/>
            <person name="Brumm P."/>
            <person name="Woyke T."/>
        </authorList>
    </citation>
    <scope>NUCLEOTIDE SEQUENCE [LARGE SCALE GENOMIC DNA]</scope>
    <source>
        <strain evidence="3">ATCC 13127 / NRRL B-14078</strain>
    </source>
</reference>
<dbReference type="Gene3D" id="3.40.50.300">
    <property type="entry name" value="P-loop containing nucleotide triphosphate hydrolases"/>
    <property type="match status" value="2"/>
</dbReference>
<dbReference type="InterPro" id="IPR000212">
    <property type="entry name" value="DNA_helicase_UvrD/REP"/>
</dbReference>
<dbReference type="STRING" id="593907.Celgi_2945"/>
<dbReference type="SUPFAM" id="SSF52540">
    <property type="entry name" value="P-loop containing nucleoside triphosphate hydrolases"/>
    <property type="match status" value="1"/>
</dbReference>
<dbReference type="RefSeq" id="WP_013884955.1">
    <property type="nucleotide sequence ID" value="NC_015671.1"/>
</dbReference>
<dbReference type="EMBL" id="CP002665">
    <property type="protein sequence ID" value="AEI13438.1"/>
    <property type="molecule type" value="Genomic_DNA"/>
</dbReference>
<dbReference type="GO" id="GO:0005524">
    <property type="term" value="F:ATP binding"/>
    <property type="evidence" value="ECO:0007669"/>
    <property type="project" value="InterPro"/>
</dbReference>
<dbReference type="GO" id="GO:0003677">
    <property type="term" value="F:DNA binding"/>
    <property type="evidence" value="ECO:0007669"/>
    <property type="project" value="InterPro"/>
</dbReference>
<keyword evidence="2" id="KW-0067">ATP-binding</keyword>
<proteinExistence type="predicted"/>
<name>F8A6F0_CELGA</name>
<keyword evidence="2" id="KW-0547">Nucleotide-binding</keyword>
<dbReference type="Pfam" id="PF13245">
    <property type="entry name" value="AAA_19"/>
    <property type="match status" value="1"/>
</dbReference>
<keyword evidence="3" id="KW-1185">Reference proteome</keyword>